<name>A0A803PSE3_CANSA</name>
<organism evidence="2 3">
    <name type="scientific">Cannabis sativa</name>
    <name type="common">Hemp</name>
    <name type="synonym">Marijuana</name>
    <dbReference type="NCBI Taxonomy" id="3483"/>
    <lineage>
        <taxon>Eukaryota</taxon>
        <taxon>Viridiplantae</taxon>
        <taxon>Streptophyta</taxon>
        <taxon>Embryophyta</taxon>
        <taxon>Tracheophyta</taxon>
        <taxon>Spermatophyta</taxon>
        <taxon>Magnoliopsida</taxon>
        <taxon>eudicotyledons</taxon>
        <taxon>Gunneridae</taxon>
        <taxon>Pentapetalae</taxon>
        <taxon>rosids</taxon>
        <taxon>fabids</taxon>
        <taxon>Rosales</taxon>
        <taxon>Cannabaceae</taxon>
        <taxon>Cannabis</taxon>
    </lineage>
</organism>
<feature type="region of interest" description="Disordered" evidence="1">
    <location>
        <begin position="276"/>
        <end position="313"/>
    </location>
</feature>
<reference evidence="2" key="2">
    <citation type="submission" date="2021-03" db="UniProtKB">
        <authorList>
            <consortium name="EnsemblPlants"/>
        </authorList>
    </citation>
    <scope>IDENTIFICATION</scope>
</reference>
<proteinExistence type="predicted"/>
<protein>
    <submittedName>
        <fullName evidence="2">Uncharacterized protein</fullName>
    </submittedName>
</protein>
<dbReference type="EnsemblPlants" id="evm.model.05.907">
    <property type="protein sequence ID" value="cds.evm.model.05.907"/>
    <property type="gene ID" value="evm.TU.05.907"/>
</dbReference>
<dbReference type="Proteomes" id="UP000596661">
    <property type="component" value="Chromosome 5"/>
</dbReference>
<reference evidence="2" key="1">
    <citation type="submission" date="2018-11" db="EMBL/GenBank/DDBJ databases">
        <authorList>
            <person name="Grassa J C."/>
        </authorList>
    </citation>
    <scope>NUCLEOTIDE SEQUENCE [LARGE SCALE GENOMIC DNA]</scope>
</reference>
<evidence type="ECO:0000313" key="3">
    <source>
        <dbReference type="Proteomes" id="UP000596661"/>
    </source>
</evidence>
<dbReference type="Gramene" id="evm.model.05.907">
    <property type="protein sequence ID" value="cds.evm.model.05.907"/>
    <property type="gene ID" value="evm.TU.05.907"/>
</dbReference>
<dbReference type="AlphaFoldDB" id="A0A803PSE3"/>
<evidence type="ECO:0000256" key="1">
    <source>
        <dbReference type="SAM" id="MobiDB-lite"/>
    </source>
</evidence>
<keyword evidence="3" id="KW-1185">Reference proteome</keyword>
<sequence length="313" mass="35089">MMARTKKTIRKALETDLQFAWMFAAAREEQARPLNEEKIINDRDVEVQAVEDQGNVCPATAPAAEGEGKEEEKKFWVQPFCCFNKDEEPISEDGEVLVASCNYVEEEYTEARIINNHGQRGARWVSPPSVEGKGKAIVVEEEEDDSFDEDAPSLLIWEAAPVHTALRVLKKRSSDASCKKSSTKRLKVGDTLLKSIAPSTKTPKITTEGNLTVVSLDVHQGGGDVGGTANGWYDEGSHQSQYFSFHYYIQENLKENFDYLKDKKDAYLGFCKTQKSEEEAKIDDNNSSTIQEHENPIAEDLSNQYKEPGTHDV</sequence>
<evidence type="ECO:0000313" key="2">
    <source>
        <dbReference type="EnsemblPlants" id="cds.evm.model.05.907"/>
    </source>
</evidence>
<dbReference type="EMBL" id="UZAU01000473">
    <property type="status" value="NOT_ANNOTATED_CDS"/>
    <property type="molecule type" value="Genomic_DNA"/>
</dbReference>
<accession>A0A803PSE3</accession>